<sequence length="364" mass="40017">MDALPDDALLAVLHHLADRDLVRCRRVCRRLRDLVGHPELWRDRDITSGVLLMSPPPPRCRRLVLTGWGQLPVLTAAAARTTSCAAAGVSVLVDEHPLVAVGIIRRQVELGRLSELAIAFSPSGLLDGAFHGGLPGSLPLGDSYLLKFALQIRGLRELHIGYSSTYSFTIGWKCPVPPSLKKLAYGGDNAVLLKALLRAHTATLEEVWLDHRGSWGDEVVDLLASIAHPWELQCPFVPGLDKLAKCRSLTSLRLTAQDRVNPPYIADAKKFLRLSSISRFYVKGMGEMVVDLVKTLGETGSPKLTRVEVDLLAEIEISRVVADVINQMPVYSAQKTEVLKHCDYLPSLKELIIGGERVLLTPRD</sequence>
<evidence type="ECO:0000259" key="1">
    <source>
        <dbReference type="PROSITE" id="PS50181"/>
    </source>
</evidence>
<dbReference type="AlphaFoldDB" id="A0A6J1TAP6"/>
<evidence type="ECO:0000313" key="2">
    <source>
        <dbReference type="Proteomes" id="UP000504606"/>
    </source>
</evidence>
<name>A0A6J1TAP6_FRAOC</name>
<dbReference type="SUPFAM" id="SSF81383">
    <property type="entry name" value="F-box domain"/>
    <property type="match status" value="1"/>
</dbReference>
<feature type="domain" description="F-box" evidence="1">
    <location>
        <begin position="1"/>
        <end position="44"/>
    </location>
</feature>
<dbReference type="KEGG" id="foc:113215023"/>
<dbReference type="SMART" id="SM00256">
    <property type="entry name" value="FBOX"/>
    <property type="match status" value="1"/>
</dbReference>
<reference evidence="3" key="1">
    <citation type="submission" date="2025-08" db="UniProtKB">
        <authorList>
            <consortium name="RefSeq"/>
        </authorList>
    </citation>
    <scope>IDENTIFICATION</scope>
    <source>
        <tissue evidence="3">Whole organism</tissue>
    </source>
</reference>
<dbReference type="PROSITE" id="PS50181">
    <property type="entry name" value="FBOX"/>
    <property type="match status" value="1"/>
</dbReference>
<dbReference type="GeneID" id="113215023"/>
<dbReference type="RefSeq" id="XP_026290363.1">
    <property type="nucleotide sequence ID" value="XM_026434578.2"/>
</dbReference>
<dbReference type="InterPro" id="IPR036047">
    <property type="entry name" value="F-box-like_dom_sf"/>
</dbReference>
<accession>A0A6J1TAP6</accession>
<dbReference type="Proteomes" id="UP000504606">
    <property type="component" value="Unplaced"/>
</dbReference>
<gene>
    <name evidence="3" type="primary">LOC113215023</name>
</gene>
<proteinExistence type="predicted"/>
<organism evidence="2 3">
    <name type="scientific">Frankliniella occidentalis</name>
    <name type="common">Western flower thrips</name>
    <name type="synonym">Euthrips occidentalis</name>
    <dbReference type="NCBI Taxonomy" id="133901"/>
    <lineage>
        <taxon>Eukaryota</taxon>
        <taxon>Metazoa</taxon>
        <taxon>Ecdysozoa</taxon>
        <taxon>Arthropoda</taxon>
        <taxon>Hexapoda</taxon>
        <taxon>Insecta</taxon>
        <taxon>Pterygota</taxon>
        <taxon>Neoptera</taxon>
        <taxon>Paraneoptera</taxon>
        <taxon>Thysanoptera</taxon>
        <taxon>Terebrantia</taxon>
        <taxon>Thripoidea</taxon>
        <taxon>Thripidae</taxon>
        <taxon>Frankliniella</taxon>
    </lineage>
</organism>
<evidence type="ECO:0000313" key="3">
    <source>
        <dbReference type="RefSeq" id="XP_026290363.1"/>
    </source>
</evidence>
<dbReference type="Pfam" id="PF12937">
    <property type="entry name" value="F-box-like"/>
    <property type="match status" value="1"/>
</dbReference>
<keyword evidence="2" id="KW-1185">Reference proteome</keyword>
<dbReference type="Gene3D" id="1.20.1280.50">
    <property type="match status" value="1"/>
</dbReference>
<dbReference type="InterPro" id="IPR001810">
    <property type="entry name" value="F-box_dom"/>
</dbReference>
<protein>
    <submittedName>
        <fullName evidence="3">Uncharacterized protein LOC113215023 isoform X1</fullName>
    </submittedName>
</protein>